<dbReference type="PANTHER" id="PTHR42756">
    <property type="entry name" value="TRANSCRIPTIONAL REGULATOR, MARR"/>
    <property type="match status" value="1"/>
</dbReference>
<name>A0A081BAD2_9HYPH</name>
<dbReference type="GO" id="GO:0003677">
    <property type="term" value="F:DNA binding"/>
    <property type="evidence" value="ECO:0007669"/>
    <property type="project" value="UniProtKB-KW"/>
</dbReference>
<dbReference type="EMBL" id="BBIO01000006">
    <property type="protein sequence ID" value="GAK45000.1"/>
    <property type="molecule type" value="Genomic_DNA"/>
</dbReference>
<comment type="caution">
    <text evidence="5">The sequence shown here is derived from an EMBL/GenBank/DDBJ whole genome shotgun (WGS) entry which is preliminary data.</text>
</comment>
<keyword evidence="3" id="KW-0804">Transcription</keyword>
<dbReference type="PANTHER" id="PTHR42756:SF1">
    <property type="entry name" value="TRANSCRIPTIONAL REPRESSOR OF EMRAB OPERON"/>
    <property type="match status" value="1"/>
</dbReference>
<evidence type="ECO:0000256" key="3">
    <source>
        <dbReference type="ARBA" id="ARBA00023163"/>
    </source>
</evidence>
<organism evidence="5 6">
    <name type="scientific">Tepidicaulis marinus</name>
    <dbReference type="NCBI Taxonomy" id="1333998"/>
    <lineage>
        <taxon>Bacteria</taxon>
        <taxon>Pseudomonadati</taxon>
        <taxon>Pseudomonadota</taxon>
        <taxon>Alphaproteobacteria</taxon>
        <taxon>Hyphomicrobiales</taxon>
        <taxon>Parvibaculaceae</taxon>
        <taxon>Tepidicaulis</taxon>
    </lineage>
</organism>
<evidence type="ECO:0000313" key="6">
    <source>
        <dbReference type="Proteomes" id="UP000028702"/>
    </source>
</evidence>
<sequence>MSPPRLFHLMHLAHHTLFKEADRKLMEKLGISSVQMSALFIIKANDGCLMSYLAGAMRMNRSAVTTLAQRLEKAGLVRRMADTEDGRATRLFITAEGKRLVKKGGPEVQKANAELLAGLSAEEARLIETFLLSIIERGSGGKSAPLPAALSSPSA</sequence>
<proteinExistence type="predicted"/>
<keyword evidence="1" id="KW-0805">Transcription regulation</keyword>
<feature type="domain" description="HTH marR-type" evidence="4">
    <location>
        <begin position="3"/>
        <end position="136"/>
    </location>
</feature>
<accession>A0A081BAD2</accession>
<keyword evidence="6" id="KW-1185">Reference proteome</keyword>
<evidence type="ECO:0000256" key="2">
    <source>
        <dbReference type="ARBA" id="ARBA00023125"/>
    </source>
</evidence>
<dbReference type="Pfam" id="PF01047">
    <property type="entry name" value="MarR"/>
    <property type="match status" value="1"/>
</dbReference>
<protein>
    <submittedName>
        <fullName evidence="5">Transcriptional regulatory protein</fullName>
    </submittedName>
</protein>
<dbReference type="InterPro" id="IPR000835">
    <property type="entry name" value="HTH_MarR-typ"/>
</dbReference>
<dbReference type="AlphaFoldDB" id="A0A081BAD2"/>
<dbReference type="InterPro" id="IPR036388">
    <property type="entry name" value="WH-like_DNA-bd_sf"/>
</dbReference>
<reference evidence="5 6" key="1">
    <citation type="submission" date="2014-07" db="EMBL/GenBank/DDBJ databases">
        <title>Tepidicaulis marinum gen. nov., sp. nov., a novel marine bacterium denitrifying nitrate to nitrous oxide strictly under microaerobic conditions.</title>
        <authorList>
            <person name="Takeuchi M."/>
            <person name="Yamagishi T."/>
            <person name="Kamagata Y."/>
            <person name="Oshima K."/>
            <person name="Hattori M."/>
            <person name="Katayama T."/>
            <person name="Hanada S."/>
            <person name="Tamaki H."/>
            <person name="Marumo K."/>
            <person name="Maeda H."/>
            <person name="Nedachi M."/>
            <person name="Iwasaki W."/>
            <person name="Suwa Y."/>
            <person name="Sakata S."/>
        </authorList>
    </citation>
    <scope>NUCLEOTIDE SEQUENCE [LARGE SCALE GENOMIC DNA]</scope>
    <source>
        <strain evidence="5 6">MA2</strain>
    </source>
</reference>
<dbReference type="Gene3D" id="1.10.10.10">
    <property type="entry name" value="Winged helix-like DNA-binding domain superfamily/Winged helix DNA-binding domain"/>
    <property type="match status" value="1"/>
</dbReference>
<dbReference type="STRING" id="1333998.M2A_1499"/>
<evidence type="ECO:0000256" key="1">
    <source>
        <dbReference type="ARBA" id="ARBA00023015"/>
    </source>
</evidence>
<dbReference type="PROSITE" id="PS50995">
    <property type="entry name" value="HTH_MARR_2"/>
    <property type="match status" value="1"/>
</dbReference>
<dbReference type="Proteomes" id="UP000028702">
    <property type="component" value="Unassembled WGS sequence"/>
</dbReference>
<dbReference type="eggNOG" id="COG1846">
    <property type="taxonomic scope" value="Bacteria"/>
</dbReference>
<keyword evidence="2" id="KW-0238">DNA-binding</keyword>
<dbReference type="RefSeq" id="WP_197052872.1">
    <property type="nucleotide sequence ID" value="NZ_BBIO01000006.1"/>
</dbReference>
<evidence type="ECO:0000313" key="5">
    <source>
        <dbReference type="EMBL" id="GAK45000.1"/>
    </source>
</evidence>
<gene>
    <name evidence="5" type="ORF">M2A_1499</name>
</gene>
<evidence type="ECO:0000259" key="4">
    <source>
        <dbReference type="PROSITE" id="PS50995"/>
    </source>
</evidence>
<dbReference type="InterPro" id="IPR036390">
    <property type="entry name" value="WH_DNA-bd_sf"/>
</dbReference>
<dbReference type="SUPFAM" id="SSF46785">
    <property type="entry name" value="Winged helix' DNA-binding domain"/>
    <property type="match status" value="1"/>
</dbReference>
<dbReference type="SMART" id="SM00347">
    <property type="entry name" value="HTH_MARR"/>
    <property type="match status" value="1"/>
</dbReference>
<dbReference type="GO" id="GO:0003700">
    <property type="term" value="F:DNA-binding transcription factor activity"/>
    <property type="evidence" value="ECO:0007669"/>
    <property type="project" value="InterPro"/>
</dbReference>